<proteinExistence type="predicted"/>
<keyword evidence="2" id="KW-1185">Reference proteome</keyword>
<reference evidence="1" key="1">
    <citation type="submission" date="2021-06" db="EMBL/GenBank/DDBJ databases">
        <authorList>
            <person name="Hodson N. C."/>
            <person name="Mongue J. A."/>
            <person name="Jaron S. K."/>
        </authorList>
    </citation>
    <scope>NUCLEOTIDE SEQUENCE</scope>
</reference>
<accession>A0A8J2P3P7</accession>
<name>A0A8J2P3P7_9HEXA</name>
<dbReference type="AlphaFoldDB" id="A0A8J2P3P7"/>
<evidence type="ECO:0000313" key="2">
    <source>
        <dbReference type="Proteomes" id="UP000708208"/>
    </source>
</evidence>
<comment type="caution">
    <text evidence="1">The sequence shown here is derived from an EMBL/GenBank/DDBJ whole genome shotgun (WGS) entry which is preliminary data.</text>
</comment>
<dbReference type="Proteomes" id="UP000708208">
    <property type="component" value="Unassembled WGS sequence"/>
</dbReference>
<gene>
    <name evidence="1" type="ORF">AFUS01_LOCUS12025</name>
</gene>
<evidence type="ECO:0000313" key="1">
    <source>
        <dbReference type="EMBL" id="CAG7722915.1"/>
    </source>
</evidence>
<sequence length="18" mass="2214">CFWRKETLGTQLKLHHCI</sequence>
<organism evidence="1 2">
    <name type="scientific">Allacma fusca</name>
    <dbReference type="NCBI Taxonomy" id="39272"/>
    <lineage>
        <taxon>Eukaryota</taxon>
        <taxon>Metazoa</taxon>
        <taxon>Ecdysozoa</taxon>
        <taxon>Arthropoda</taxon>
        <taxon>Hexapoda</taxon>
        <taxon>Collembola</taxon>
        <taxon>Symphypleona</taxon>
        <taxon>Sminthuridae</taxon>
        <taxon>Allacma</taxon>
    </lineage>
</organism>
<dbReference type="EMBL" id="CAJVCH010093586">
    <property type="protein sequence ID" value="CAG7722915.1"/>
    <property type="molecule type" value="Genomic_DNA"/>
</dbReference>
<protein>
    <submittedName>
        <fullName evidence="1">Uncharacterized protein</fullName>
    </submittedName>
</protein>
<feature type="non-terminal residue" evidence="1">
    <location>
        <position position="1"/>
    </location>
</feature>